<keyword evidence="2" id="KW-1185">Reference proteome</keyword>
<sequence>MNIVQNYCEQDLPGLADHYTWNISNNVLNFARDNGLVITVGNSLERNLRLRAFYHQLYLKGSEKMRIAVIRSYVKDWGGIHALADDNIERYARGIGRDGIDINSIKNVASYSKALAVIDPQQYTIFDARVGASLNSLFLLNNKTEIFFPSTPSRNEIIRKFQRMLRPRIPYRTPSYGYREYLDLLHQVKKRLQNNGVEIQSIEAIEMLLFAKAESLCGKAMEAINQG</sequence>
<reference evidence="1" key="1">
    <citation type="journal article" date="2021" name="ISME J.">
        <title>Genomic evolution of the class Acidithiobacillia: deep-branching Proteobacteria living in extreme acidic conditions.</title>
        <authorList>
            <person name="Moya-Beltran A."/>
            <person name="Beard S."/>
            <person name="Rojas-Villalobos C."/>
            <person name="Issotta F."/>
            <person name="Gallardo Y."/>
            <person name="Ulloa R."/>
            <person name="Giaveno A."/>
            <person name="Degli Esposti M."/>
            <person name="Johnson D.B."/>
            <person name="Quatrini R."/>
        </authorList>
    </citation>
    <scope>NUCLEOTIDE SEQUENCE</scope>
    <source>
        <strain evidence="1">VAN18-1</strain>
    </source>
</reference>
<dbReference type="AlphaFoldDB" id="A0AAE3CK50"/>
<dbReference type="Proteomes" id="UP001197378">
    <property type="component" value="Unassembled WGS sequence"/>
</dbReference>
<name>A0AAE3CK50_9PROT</name>
<dbReference type="EMBL" id="JAAXYO010000147">
    <property type="protein sequence ID" value="MBU2788404.1"/>
    <property type="molecule type" value="Genomic_DNA"/>
</dbReference>
<accession>A0AAE3CK50</accession>
<gene>
    <name evidence="1" type="ORF">HFQ13_09360</name>
</gene>
<evidence type="ECO:0000313" key="1">
    <source>
        <dbReference type="EMBL" id="MBU2788404.1"/>
    </source>
</evidence>
<evidence type="ECO:0000313" key="2">
    <source>
        <dbReference type="Proteomes" id="UP001197378"/>
    </source>
</evidence>
<organism evidence="1 2">
    <name type="scientific">Igneacidithiobacillus copahuensis</name>
    <dbReference type="NCBI Taxonomy" id="2724909"/>
    <lineage>
        <taxon>Bacteria</taxon>
        <taxon>Pseudomonadati</taxon>
        <taxon>Pseudomonadota</taxon>
        <taxon>Acidithiobacillia</taxon>
        <taxon>Acidithiobacillales</taxon>
        <taxon>Acidithiobacillaceae</taxon>
        <taxon>Igneacidithiobacillus</taxon>
    </lineage>
</organism>
<protein>
    <submittedName>
        <fullName evidence="1">Uncharacterized protein</fullName>
    </submittedName>
</protein>
<comment type="caution">
    <text evidence="1">The sequence shown here is derived from an EMBL/GenBank/DDBJ whole genome shotgun (WGS) entry which is preliminary data.</text>
</comment>
<proteinExistence type="predicted"/>